<gene>
    <name evidence="1" type="ORF">FAZ95_37215</name>
</gene>
<dbReference type="EMBL" id="CP040078">
    <property type="protein sequence ID" value="QCP54528.1"/>
    <property type="molecule type" value="Genomic_DNA"/>
</dbReference>
<keyword evidence="2" id="KW-1185">Reference proteome</keyword>
<dbReference type="RefSeq" id="WP_137337288.1">
    <property type="nucleotide sequence ID" value="NZ_CP040078.1"/>
</dbReference>
<evidence type="ECO:0000313" key="2">
    <source>
        <dbReference type="Proteomes" id="UP000298656"/>
    </source>
</evidence>
<organism evidence="1 2">
    <name type="scientific">Trinickia violacea</name>
    <dbReference type="NCBI Taxonomy" id="2571746"/>
    <lineage>
        <taxon>Bacteria</taxon>
        <taxon>Pseudomonadati</taxon>
        <taxon>Pseudomonadota</taxon>
        <taxon>Betaproteobacteria</taxon>
        <taxon>Burkholderiales</taxon>
        <taxon>Burkholderiaceae</taxon>
        <taxon>Trinickia</taxon>
    </lineage>
</organism>
<dbReference type="AlphaFoldDB" id="A0A4P8IYM4"/>
<dbReference type="Proteomes" id="UP000298656">
    <property type="component" value="Chromosome 2"/>
</dbReference>
<name>A0A4P8IYM4_9BURK</name>
<evidence type="ECO:0000313" key="1">
    <source>
        <dbReference type="EMBL" id="QCP54528.1"/>
    </source>
</evidence>
<protein>
    <submittedName>
        <fullName evidence="1">Uncharacterized protein</fullName>
    </submittedName>
</protein>
<proteinExistence type="predicted"/>
<dbReference type="KEGG" id="tvl:FAZ95_37215"/>
<reference evidence="1 2" key="1">
    <citation type="submission" date="2019-05" db="EMBL/GenBank/DDBJ databases">
        <title>Burkholderia sp. DHOD12, isolated from subtropical forest soil.</title>
        <authorList>
            <person name="Gao Z.-H."/>
            <person name="Qiu L.-H."/>
        </authorList>
    </citation>
    <scope>NUCLEOTIDE SEQUENCE [LARGE SCALE GENOMIC DNA]</scope>
    <source>
        <strain evidence="1 2">DHOD12</strain>
    </source>
</reference>
<sequence>MYQVEQFMKYAGEFFNKRVASASLAEAAEVRARPKQSGRHWISGKWRDSLGRILDLERDALRNLKLSPEAATSFTTFAERLRDIEAAKKALKDDRIEPGTALEVPQIKQNQILDAADRELNEALARVLWVQLNGIESPTQGS</sequence>
<accession>A0A4P8IYM4</accession>